<keyword evidence="2" id="KW-0732">Signal</keyword>
<dbReference type="Gene3D" id="3.20.20.190">
    <property type="entry name" value="Phosphatidylinositol (PI) phosphodiesterase"/>
    <property type="match status" value="1"/>
</dbReference>
<dbReference type="SMART" id="SM00148">
    <property type="entry name" value="PLCXc"/>
    <property type="match status" value="1"/>
</dbReference>
<gene>
    <name evidence="4" type="primary">plcA_16</name>
    <name evidence="4" type="ORF">CFO_g4971</name>
</gene>
<evidence type="ECO:0000256" key="2">
    <source>
        <dbReference type="SAM" id="SignalP"/>
    </source>
</evidence>
<feature type="domain" description="Phosphatidylinositol-specific phospholipase C X" evidence="3">
    <location>
        <begin position="44"/>
        <end position="193"/>
    </location>
</feature>
<reference evidence="4 5" key="1">
    <citation type="submission" date="2015-04" db="EMBL/GenBank/DDBJ databases">
        <title>Genome sequence of Ceratocystis platani, a major pathogen of plane trees.</title>
        <authorList>
            <person name="Belbahri L."/>
        </authorList>
    </citation>
    <scope>NUCLEOTIDE SEQUENCE [LARGE SCALE GENOMIC DNA]</scope>
    <source>
        <strain evidence="4 5">CFO</strain>
    </source>
</reference>
<feature type="compositionally biased region" description="Low complexity" evidence="1">
    <location>
        <begin position="323"/>
        <end position="338"/>
    </location>
</feature>
<evidence type="ECO:0000259" key="3">
    <source>
        <dbReference type="SMART" id="SM00148"/>
    </source>
</evidence>
<dbReference type="InterPro" id="IPR017946">
    <property type="entry name" value="PLC-like_Pdiesterase_TIM-brl"/>
</dbReference>
<evidence type="ECO:0000313" key="5">
    <source>
        <dbReference type="Proteomes" id="UP000034841"/>
    </source>
</evidence>
<organism evidence="4 5">
    <name type="scientific">Ceratocystis fimbriata f. sp. platani</name>
    <dbReference type="NCBI Taxonomy" id="88771"/>
    <lineage>
        <taxon>Eukaryota</taxon>
        <taxon>Fungi</taxon>
        <taxon>Dikarya</taxon>
        <taxon>Ascomycota</taxon>
        <taxon>Pezizomycotina</taxon>
        <taxon>Sordariomycetes</taxon>
        <taxon>Hypocreomycetidae</taxon>
        <taxon>Microascales</taxon>
        <taxon>Ceratocystidaceae</taxon>
        <taxon>Ceratocystis</taxon>
    </lineage>
</organism>
<feature type="region of interest" description="Disordered" evidence="1">
    <location>
        <begin position="312"/>
        <end position="338"/>
    </location>
</feature>
<accession>A0A0F8BK34</accession>
<dbReference type="GO" id="GO:0004436">
    <property type="term" value="F:phosphatidylinositol diacylglycerol-lyase activity"/>
    <property type="evidence" value="ECO:0007669"/>
    <property type="project" value="UniProtKB-EC"/>
</dbReference>
<proteinExistence type="predicted"/>
<feature type="chain" id="PRO_5002527483" evidence="2">
    <location>
        <begin position="18"/>
        <end position="338"/>
    </location>
</feature>
<name>A0A0F8BK34_CERFI</name>
<feature type="signal peptide" evidence="2">
    <location>
        <begin position="1"/>
        <end position="17"/>
    </location>
</feature>
<dbReference type="PANTHER" id="PTHR13593">
    <property type="match status" value="1"/>
</dbReference>
<dbReference type="OrthoDB" id="1046782at2759"/>
<dbReference type="PROSITE" id="PS50007">
    <property type="entry name" value="PIPLC_X_DOMAIN"/>
    <property type="match status" value="1"/>
</dbReference>
<keyword evidence="4" id="KW-0456">Lyase</keyword>
<sequence>MRFSLFAMLASLAFSHAGTFKGIEDPWSFDLNGNNADWMGNIPDNVHLSRLSIPGTHNSMTDKLDNSWIRSQNVPLKQQLTSGIRYFDISCRLKGHQRVYHGPADTGYSLGYFMYTMFDFLDAHPGETIILRIRKGGILEDTQAFLSDIDNYFISGSDFGDRAVNHIYSKGTDGITVVPTLGDVRGKIFILQDFTTSPAGRYGLDWDSPSVSSYGYKLSLGTLSLPLKWIEAKAHIKWAGLRTSNKLRITHTTASAGATPISIAAGTSSTLGMNGRLGKYLKKSEGNRIGIIAMDFPGQALVNHIVSLNDGYRDPQLTSPPSDGAAGATAGDFASDGQ</sequence>
<dbReference type="GO" id="GO:0008081">
    <property type="term" value="F:phosphoric diester hydrolase activity"/>
    <property type="evidence" value="ECO:0007669"/>
    <property type="project" value="InterPro"/>
</dbReference>
<dbReference type="AlphaFoldDB" id="A0A0F8BK34"/>
<dbReference type="InterPro" id="IPR051057">
    <property type="entry name" value="PI-PLC_domain"/>
</dbReference>
<dbReference type="EC" id="4.6.1.13" evidence="4"/>
<dbReference type="EMBL" id="LBBL01000353">
    <property type="protein sequence ID" value="KKF92673.1"/>
    <property type="molecule type" value="Genomic_DNA"/>
</dbReference>
<evidence type="ECO:0000256" key="1">
    <source>
        <dbReference type="SAM" id="MobiDB-lite"/>
    </source>
</evidence>
<evidence type="ECO:0000313" key="4">
    <source>
        <dbReference type="EMBL" id="KKF92673.1"/>
    </source>
</evidence>
<dbReference type="PANTHER" id="PTHR13593:SF113">
    <property type="entry name" value="SI:DKEY-266F7.9"/>
    <property type="match status" value="1"/>
</dbReference>
<dbReference type="InterPro" id="IPR000909">
    <property type="entry name" value="PLipase_C_PInositol-sp_X_dom"/>
</dbReference>
<dbReference type="GO" id="GO:0006629">
    <property type="term" value="P:lipid metabolic process"/>
    <property type="evidence" value="ECO:0007669"/>
    <property type="project" value="InterPro"/>
</dbReference>
<dbReference type="SUPFAM" id="SSF51695">
    <property type="entry name" value="PLC-like phosphodiesterases"/>
    <property type="match status" value="1"/>
</dbReference>
<keyword evidence="5" id="KW-1185">Reference proteome</keyword>
<protein>
    <submittedName>
        <fullName evidence="4">1-phosphatidylinositol phosphodiesterase</fullName>
        <ecNumber evidence="4">4.6.1.13</ecNumber>
    </submittedName>
</protein>
<dbReference type="Proteomes" id="UP000034841">
    <property type="component" value="Unassembled WGS sequence"/>
</dbReference>
<dbReference type="Pfam" id="PF00388">
    <property type="entry name" value="PI-PLC-X"/>
    <property type="match status" value="1"/>
</dbReference>
<comment type="caution">
    <text evidence="4">The sequence shown here is derived from an EMBL/GenBank/DDBJ whole genome shotgun (WGS) entry which is preliminary data.</text>
</comment>